<evidence type="ECO:0000313" key="2">
    <source>
        <dbReference type="WBParaSite" id="PSAMB.scaffold2231size24465.g16980.t1"/>
    </source>
</evidence>
<accession>A0A914VMG9</accession>
<reference evidence="2" key="1">
    <citation type="submission" date="2022-11" db="UniProtKB">
        <authorList>
            <consortium name="WormBaseParasite"/>
        </authorList>
    </citation>
    <scope>IDENTIFICATION</scope>
</reference>
<proteinExistence type="predicted"/>
<dbReference type="AlphaFoldDB" id="A0A914VMG9"/>
<name>A0A914VMG9_9BILA</name>
<protein>
    <submittedName>
        <fullName evidence="2">Uncharacterized protein</fullName>
    </submittedName>
</protein>
<sequence>MSAEKMPSLAALAKSFVNDVIKPFGTLKEPPPTKVHPLEPRHPYGFEEKIRMYPWRYLWRHSVYFRSMTYSAAIWLYFSYKITKIFNEPEYARSYWANLERENADIVREHKWHWQKHEDHHHFHLLAHNTAKDGKALVDAHGKPLVDAHGKPVAAAHGHH</sequence>
<keyword evidence="1" id="KW-1185">Reference proteome</keyword>
<evidence type="ECO:0000313" key="1">
    <source>
        <dbReference type="Proteomes" id="UP000887566"/>
    </source>
</evidence>
<dbReference type="Proteomes" id="UP000887566">
    <property type="component" value="Unplaced"/>
</dbReference>
<dbReference type="WBParaSite" id="PSAMB.scaffold2231size24465.g16980.t1">
    <property type="protein sequence ID" value="PSAMB.scaffold2231size24465.g16980.t1"/>
    <property type="gene ID" value="PSAMB.scaffold2231size24465.g16980"/>
</dbReference>
<organism evidence="1 2">
    <name type="scientific">Plectus sambesii</name>
    <dbReference type="NCBI Taxonomy" id="2011161"/>
    <lineage>
        <taxon>Eukaryota</taxon>
        <taxon>Metazoa</taxon>
        <taxon>Ecdysozoa</taxon>
        <taxon>Nematoda</taxon>
        <taxon>Chromadorea</taxon>
        <taxon>Plectida</taxon>
        <taxon>Plectina</taxon>
        <taxon>Plectoidea</taxon>
        <taxon>Plectidae</taxon>
        <taxon>Plectus</taxon>
    </lineage>
</organism>